<protein>
    <recommendedName>
        <fullName evidence="1">DinB-like domain-containing protein</fullName>
    </recommendedName>
</protein>
<dbReference type="Pfam" id="PF12867">
    <property type="entry name" value="DinB_2"/>
    <property type="match status" value="1"/>
</dbReference>
<dbReference type="Proteomes" id="UP000007962">
    <property type="component" value="Chromosome"/>
</dbReference>
<name>C5BX81_BEUC1</name>
<gene>
    <name evidence="2" type="ordered locus">Bcav_0493</name>
</gene>
<dbReference type="OrthoDB" id="3837812at2"/>
<reference evidence="2 3" key="1">
    <citation type="journal article" date="2009" name="Stand. Genomic Sci.">
        <title>Complete genome sequence of Beutenbergia cavernae type strain (HKI 0122).</title>
        <authorList>
            <person name="Land M."/>
            <person name="Pukall R."/>
            <person name="Abt B."/>
            <person name="Goker M."/>
            <person name="Rohde M."/>
            <person name="Glavina Del Rio T."/>
            <person name="Tice H."/>
            <person name="Copeland A."/>
            <person name="Cheng J.F."/>
            <person name="Lucas S."/>
            <person name="Chen F."/>
            <person name="Nolan M."/>
            <person name="Bruce D."/>
            <person name="Goodwin L."/>
            <person name="Pitluck S."/>
            <person name="Ivanova N."/>
            <person name="Mavromatis K."/>
            <person name="Ovchinnikova G."/>
            <person name="Pati A."/>
            <person name="Chen A."/>
            <person name="Palaniappan K."/>
            <person name="Hauser L."/>
            <person name="Chang Y.J."/>
            <person name="Jefferies C.C."/>
            <person name="Saunders E."/>
            <person name="Brettin T."/>
            <person name="Detter J.C."/>
            <person name="Han C."/>
            <person name="Chain P."/>
            <person name="Bristow J."/>
            <person name="Eisen J.A."/>
            <person name="Markowitz V."/>
            <person name="Hugenholtz P."/>
            <person name="Kyrpides N.C."/>
            <person name="Klenk H.P."/>
            <person name="Lapidus A."/>
        </authorList>
    </citation>
    <scope>NUCLEOTIDE SEQUENCE [LARGE SCALE GENOMIC DNA]</scope>
    <source>
        <strain evidence="3">ATCC BAA-8 / DSM 12333 / NBRC 16432</strain>
    </source>
</reference>
<dbReference type="HOGENOM" id="CLU_1227955_0_0_11"/>
<dbReference type="KEGG" id="bcv:Bcav_0493"/>
<feature type="domain" description="DinB-like" evidence="1">
    <location>
        <begin position="94"/>
        <end position="207"/>
    </location>
</feature>
<dbReference type="eggNOG" id="ENOG5032XS5">
    <property type="taxonomic scope" value="Bacteria"/>
</dbReference>
<evidence type="ECO:0000313" key="3">
    <source>
        <dbReference type="Proteomes" id="UP000007962"/>
    </source>
</evidence>
<dbReference type="EMBL" id="CP001618">
    <property type="protein sequence ID" value="ACQ78756.1"/>
    <property type="molecule type" value="Genomic_DNA"/>
</dbReference>
<evidence type="ECO:0000259" key="1">
    <source>
        <dbReference type="Pfam" id="PF12867"/>
    </source>
</evidence>
<accession>C5BX81</accession>
<organism evidence="2 3">
    <name type="scientific">Beutenbergia cavernae (strain ATCC BAA-8 / DSM 12333 / CCUG 43141 / JCM 11478 / NBRC 16432 / NCIMB 13614 / HKI 0122)</name>
    <dbReference type="NCBI Taxonomy" id="471853"/>
    <lineage>
        <taxon>Bacteria</taxon>
        <taxon>Bacillati</taxon>
        <taxon>Actinomycetota</taxon>
        <taxon>Actinomycetes</taxon>
        <taxon>Micrococcales</taxon>
        <taxon>Beutenbergiaceae</taxon>
        <taxon>Beutenbergia</taxon>
    </lineage>
</organism>
<dbReference type="STRING" id="471853.Bcav_0493"/>
<dbReference type="RefSeq" id="WP_012725536.1">
    <property type="nucleotide sequence ID" value="NC_012669.1"/>
</dbReference>
<dbReference type="InterPro" id="IPR024775">
    <property type="entry name" value="DinB-like"/>
</dbReference>
<dbReference type="AlphaFoldDB" id="C5BX81"/>
<dbReference type="SUPFAM" id="SSF109854">
    <property type="entry name" value="DinB/YfiT-like putative metalloenzymes"/>
    <property type="match status" value="1"/>
</dbReference>
<keyword evidence="3" id="KW-1185">Reference proteome</keyword>
<evidence type="ECO:0000313" key="2">
    <source>
        <dbReference type="EMBL" id="ACQ78756.1"/>
    </source>
</evidence>
<proteinExistence type="predicted"/>
<sequence length="225" mass="24255">MRVAVYVDPSAGMAHDGWASATTFDLAAWGVVGQGPDDGAALADLSRRLTDAGVVVDPAVVERLEPAPTGTERLFGPELLPATPEQRVATQAVLDDVRPRTLALLDSLGEAELDREDPERDLPAWAAWRTLRAMFWHIADCETRYYLACLGIPAPPRLQDLRAELVASAAAVREAVATMPADLVVDVGAEGRWSTVKVLRRLAWHERDELVAMTALAARARGATA</sequence>
<dbReference type="InterPro" id="IPR034660">
    <property type="entry name" value="DinB/YfiT-like"/>
</dbReference>